<feature type="region of interest" description="Disordered" evidence="1">
    <location>
        <begin position="1"/>
        <end position="30"/>
    </location>
</feature>
<protein>
    <submittedName>
        <fullName evidence="2">Uncharacterized protein</fullName>
    </submittedName>
</protein>
<evidence type="ECO:0000256" key="1">
    <source>
        <dbReference type="SAM" id="MobiDB-lite"/>
    </source>
</evidence>
<organism evidence="2 3">
    <name type="scientific">Hibiscus sabdariffa</name>
    <name type="common">roselle</name>
    <dbReference type="NCBI Taxonomy" id="183260"/>
    <lineage>
        <taxon>Eukaryota</taxon>
        <taxon>Viridiplantae</taxon>
        <taxon>Streptophyta</taxon>
        <taxon>Embryophyta</taxon>
        <taxon>Tracheophyta</taxon>
        <taxon>Spermatophyta</taxon>
        <taxon>Magnoliopsida</taxon>
        <taxon>eudicotyledons</taxon>
        <taxon>Gunneridae</taxon>
        <taxon>Pentapetalae</taxon>
        <taxon>rosids</taxon>
        <taxon>malvids</taxon>
        <taxon>Malvales</taxon>
        <taxon>Malvaceae</taxon>
        <taxon>Malvoideae</taxon>
        <taxon>Hibiscus</taxon>
    </lineage>
</organism>
<dbReference type="Proteomes" id="UP001396334">
    <property type="component" value="Unassembled WGS sequence"/>
</dbReference>
<proteinExistence type="predicted"/>
<feature type="region of interest" description="Disordered" evidence="1">
    <location>
        <begin position="86"/>
        <end position="112"/>
    </location>
</feature>
<sequence length="353" mass="37942">MSENPNSTALATHVFPGGRPPDDTSPDVSAPVLWHSVTGRNDLDSSPMVLGDVQGVLDPCGDASGEQSLRQSFGRDSDIPEVVMEASVASSDPPGDSPSQVDLQPSTYSLPSKPGTVSYAHMVAKNLRHNGEPKIGGIFAQDKVVVLEEDFVIDRADVLANGTRFSILADSGDHGGRDSNLPALVTAVSDQNSVPVEQVSNRVSLNVAYAASNPGKKKKPMSRAASVPEVITLVEGEVTKVVPHVVKQQPDKYVAVALLDSSTRKSCLVGGKATKQRGLAGRNISDARRGLPLRKSAEFRMTNANNMSTWSRILHNNCWRQRMPSLVAMVFLGLSRNLWSRVVTSQFQILIRV</sequence>
<accession>A0ABR2SRK8</accession>
<name>A0ABR2SRK8_9ROSI</name>
<keyword evidence="3" id="KW-1185">Reference proteome</keyword>
<feature type="compositionally biased region" description="Polar residues" evidence="1">
    <location>
        <begin position="1"/>
        <end position="10"/>
    </location>
</feature>
<reference evidence="2 3" key="1">
    <citation type="journal article" date="2024" name="G3 (Bethesda)">
        <title>Genome assembly of Hibiscus sabdariffa L. provides insights into metabolisms of medicinal natural products.</title>
        <authorList>
            <person name="Kim T."/>
        </authorList>
    </citation>
    <scope>NUCLEOTIDE SEQUENCE [LARGE SCALE GENOMIC DNA]</scope>
    <source>
        <strain evidence="2">TK-2024</strain>
        <tissue evidence="2">Old leaves</tissue>
    </source>
</reference>
<gene>
    <name evidence="2" type="ORF">V6N11_067673</name>
</gene>
<evidence type="ECO:0000313" key="3">
    <source>
        <dbReference type="Proteomes" id="UP001396334"/>
    </source>
</evidence>
<comment type="caution">
    <text evidence="2">The sequence shown here is derived from an EMBL/GenBank/DDBJ whole genome shotgun (WGS) entry which is preliminary data.</text>
</comment>
<dbReference type="EMBL" id="JBBPBN010000012">
    <property type="protein sequence ID" value="KAK9027851.1"/>
    <property type="molecule type" value="Genomic_DNA"/>
</dbReference>
<feature type="compositionally biased region" description="Polar residues" evidence="1">
    <location>
        <begin position="97"/>
        <end position="110"/>
    </location>
</feature>
<evidence type="ECO:0000313" key="2">
    <source>
        <dbReference type="EMBL" id="KAK9027851.1"/>
    </source>
</evidence>